<name>A0A1M5TC47_9RHOB</name>
<accession>A0A1M5TC47</accession>
<dbReference type="Proteomes" id="UP000184074">
    <property type="component" value="Unassembled WGS sequence"/>
</dbReference>
<feature type="chain" id="PRO_5012522426" evidence="2">
    <location>
        <begin position="22"/>
        <end position="204"/>
    </location>
</feature>
<sequence>MFKGLTIAVAASISLAGSVFAATVDSAATGSNSIGGFSLVSTGTMTDVATIPNVWVDNDADSQWVWTDGIDNVANENIFLWQFDLTGFDATTAVLDGLWATDNYGTAFLNGNSIDELEFGYDSFGELHVVSAAGAPPFVEGQNDLVFVVTNGYVDDPQRNPGPGGFRASVTVSATPVPLPAGGLLLIAGLGALGTLRRLKKTTS</sequence>
<keyword evidence="1" id="KW-1133">Transmembrane helix</keyword>
<reference evidence="3 4" key="1">
    <citation type="submission" date="2016-11" db="EMBL/GenBank/DDBJ databases">
        <authorList>
            <person name="Jaros S."/>
            <person name="Januszkiewicz K."/>
            <person name="Wedrychowicz H."/>
        </authorList>
    </citation>
    <scope>NUCLEOTIDE SEQUENCE [LARGE SCALE GENOMIC DNA]</scope>
    <source>
        <strain evidence="3 4">DSM 28715</strain>
    </source>
</reference>
<evidence type="ECO:0000256" key="2">
    <source>
        <dbReference type="SAM" id="SignalP"/>
    </source>
</evidence>
<evidence type="ECO:0000313" key="3">
    <source>
        <dbReference type="EMBL" id="SHH48190.1"/>
    </source>
</evidence>
<proteinExistence type="predicted"/>
<keyword evidence="1" id="KW-0812">Transmembrane</keyword>
<dbReference type="EMBL" id="FQXB01000010">
    <property type="protein sequence ID" value="SHH48190.1"/>
    <property type="molecule type" value="Genomic_DNA"/>
</dbReference>
<dbReference type="OrthoDB" id="7858351at2"/>
<organism evidence="3 4">
    <name type="scientific">Cognatiyoonia sediminum</name>
    <dbReference type="NCBI Taxonomy" id="1508389"/>
    <lineage>
        <taxon>Bacteria</taxon>
        <taxon>Pseudomonadati</taxon>
        <taxon>Pseudomonadota</taxon>
        <taxon>Alphaproteobacteria</taxon>
        <taxon>Rhodobacterales</taxon>
        <taxon>Paracoccaceae</taxon>
        <taxon>Cognatiyoonia</taxon>
    </lineage>
</organism>
<dbReference type="AlphaFoldDB" id="A0A1M5TC47"/>
<evidence type="ECO:0000256" key="1">
    <source>
        <dbReference type="SAM" id="Phobius"/>
    </source>
</evidence>
<keyword evidence="1" id="KW-0472">Membrane</keyword>
<feature type="signal peptide" evidence="2">
    <location>
        <begin position="1"/>
        <end position="21"/>
    </location>
</feature>
<gene>
    <name evidence="3" type="ORF">SAMN05444003_3318</name>
</gene>
<evidence type="ECO:0000313" key="4">
    <source>
        <dbReference type="Proteomes" id="UP000184074"/>
    </source>
</evidence>
<feature type="transmembrane region" description="Helical" evidence="1">
    <location>
        <begin position="177"/>
        <end position="196"/>
    </location>
</feature>
<dbReference type="NCBIfam" id="TIGR03370">
    <property type="entry name" value="VPLPA-CTERM"/>
    <property type="match status" value="1"/>
</dbReference>
<keyword evidence="2" id="KW-0732">Signal</keyword>
<dbReference type="RefSeq" id="WP_083526317.1">
    <property type="nucleotide sequence ID" value="NZ_FQXB01000010.1"/>
</dbReference>
<dbReference type="STRING" id="1508389.SAMN05444003_3318"/>
<keyword evidence="4" id="KW-1185">Reference proteome</keyword>
<dbReference type="InterPro" id="IPR022472">
    <property type="entry name" value="VPLPA-CTERM"/>
</dbReference>
<protein>
    <submittedName>
        <fullName evidence="3">VPLPA-CTERM protein sorting domain-containing protein</fullName>
    </submittedName>
</protein>